<feature type="signal peptide" evidence="3">
    <location>
        <begin position="1"/>
        <end position="23"/>
    </location>
</feature>
<feature type="chain" id="PRO_5045995381" evidence="3">
    <location>
        <begin position="24"/>
        <end position="522"/>
    </location>
</feature>
<feature type="compositionally biased region" description="Basic and acidic residues" evidence="2">
    <location>
        <begin position="512"/>
        <end position="522"/>
    </location>
</feature>
<dbReference type="EMBL" id="JAMGBB010000001">
    <property type="protein sequence ID" value="MCL6741413.1"/>
    <property type="molecule type" value="Genomic_DNA"/>
</dbReference>
<reference evidence="6" key="1">
    <citation type="submission" date="2022-05" db="EMBL/GenBank/DDBJ databases">
        <authorList>
            <person name="Jo J.-H."/>
            <person name="Im W.-T."/>
        </authorList>
    </citation>
    <scope>NUCLEOTIDE SEQUENCE</scope>
    <source>
        <strain evidence="6">RB56-2</strain>
    </source>
</reference>
<comment type="similarity">
    <text evidence="1">Belongs to the bacterial secretin family.</text>
</comment>
<gene>
    <name evidence="6" type="ORF">LZ518_09750</name>
</gene>
<feature type="domain" description="Pilus formation protein N-terminal" evidence="5">
    <location>
        <begin position="42"/>
        <end position="111"/>
    </location>
</feature>
<dbReference type="PRINTS" id="PR00811">
    <property type="entry name" value="BCTERIALGSPD"/>
</dbReference>
<keyword evidence="7" id="KW-1185">Reference proteome</keyword>
<name>A0ABT0SAP0_9SPHN</name>
<dbReference type="PANTHER" id="PTHR30332">
    <property type="entry name" value="PROBABLE GENERAL SECRETION PATHWAY PROTEIN D"/>
    <property type="match status" value="1"/>
</dbReference>
<accession>A0ABT0SAP0</accession>
<feature type="region of interest" description="Disordered" evidence="2">
    <location>
        <begin position="225"/>
        <end position="244"/>
    </location>
</feature>
<organism evidence="6 7">
    <name type="scientific">Sphingomonas brevis</name>
    <dbReference type="NCBI Taxonomy" id="2908206"/>
    <lineage>
        <taxon>Bacteria</taxon>
        <taxon>Pseudomonadati</taxon>
        <taxon>Pseudomonadota</taxon>
        <taxon>Alphaproteobacteria</taxon>
        <taxon>Sphingomonadales</taxon>
        <taxon>Sphingomonadaceae</taxon>
        <taxon>Sphingomonas</taxon>
    </lineage>
</organism>
<evidence type="ECO:0000259" key="5">
    <source>
        <dbReference type="Pfam" id="PF13629"/>
    </source>
</evidence>
<protein>
    <submittedName>
        <fullName evidence="6">Type II and III secretion system protein family protein</fullName>
    </submittedName>
</protein>
<evidence type="ECO:0000256" key="1">
    <source>
        <dbReference type="RuleBase" id="RU004003"/>
    </source>
</evidence>
<dbReference type="Pfam" id="PF00263">
    <property type="entry name" value="Secretin"/>
    <property type="match status" value="1"/>
</dbReference>
<evidence type="ECO:0000313" key="7">
    <source>
        <dbReference type="Proteomes" id="UP001165383"/>
    </source>
</evidence>
<comment type="caution">
    <text evidence="6">The sequence shown here is derived from an EMBL/GenBank/DDBJ whole genome shotgun (WGS) entry which is preliminary data.</text>
</comment>
<dbReference type="RefSeq" id="WP_249915797.1">
    <property type="nucleotide sequence ID" value="NZ_JAMGBB010000001.1"/>
</dbReference>
<dbReference type="InterPro" id="IPR004846">
    <property type="entry name" value="T2SS/T3SS_dom"/>
</dbReference>
<evidence type="ECO:0000256" key="3">
    <source>
        <dbReference type="SAM" id="SignalP"/>
    </source>
</evidence>
<keyword evidence="3" id="KW-0732">Signal</keyword>
<evidence type="ECO:0000313" key="6">
    <source>
        <dbReference type="EMBL" id="MCL6741413.1"/>
    </source>
</evidence>
<dbReference type="InterPro" id="IPR050810">
    <property type="entry name" value="Bact_Secretion_Sys_Channel"/>
</dbReference>
<dbReference type="Pfam" id="PF13629">
    <property type="entry name" value="T2SS-T3SS_pil_N"/>
    <property type="match status" value="1"/>
</dbReference>
<dbReference type="InterPro" id="IPR032789">
    <property type="entry name" value="T2SS-T3SS_pil_N"/>
</dbReference>
<dbReference type="PANTHER" id="PTHR30332:SF17">
    <property type="entry name" value="TYPE IV PILIATION SYSTEM PROTEIN DR_0774-RELATED"/>
    <property type="match status" value="1"/>
</dbReference>
<evidence type="ECO:0000256" key="2">
    <source>
        <dbReference type="SAM" id="MobiDB-lite"/>
    </source>
</evidence>
<proteinExistence type="inferred from homology"/>
<sequence>MLNRTLTRAALGAAIACSAAAFAAAVPAAAQISVSESDGVRAGELAVPVNKSQVLRSDRPFAKALIGNPDIADVLPLSDQSIYVLGKKMGTTSLTLYDRRNMLIAVVDIAVGPDVIGLKRQLSELMPGDQVGARIANDSVVLEGIVSSGPAADRAVQLAETYAPGKVINLLSIGSAQQVMLEVRFSEIKRGALKDLGFSSFVEGSGSHGFQGAIGGGASLSGSLGSTTTVSTDPVTGDVTTTTTPNAPTLSLGSIVDSFGILTRMFKIAGLNFDVAFNALERKGVVTTLAEPTLVALSGETASFLAGGEFPIPVAQSGNSGGDSAISVQFKQFGVSLAFTPTVLADGVINLEVAPEVSSIDASASVVVNNLRIPGLQTRRAHTTVELRDGESFALAGLIRRDFQDTIRQFPVLGSIPIIGTLFRSTNFQKEETELVIIVTPRLVKPVRAAAMKVPTDRATAPDEVDLFLLGRPDTGVGVNPLAPTQPSPAGRPIGETSPAPAPGGMAALDPSKLEKDYGHAF</sequence>
<feature type="domain" description="Type II/III secretion system secretin-like" evidence="4">
    <location>
        <begin position="279"/>
        <end position="445"/>
    </location>
</feature>
<dbReference type="InterPro" id="IPR001775">
    <property type="entry name" value="GspD/PilQ"/>
</dbReference>
<dbReference type="Proteomes" id="UP001165383">
    <property type="component" value="Unassembled WGS sequence"/>
</dbReference>
<feature type="region of interest" description="Disordered" evidence="2">
    <location>
        <begin position="478"/>
        <end position="522"/>
    </location>
</feature>
<evidence type="ECO:0000259" key="4">
    <source>
        <dbReference type="Pfam" id="PF00263"/>
    </source>
</evidence>